<dbReference type="Gene3D" id="3.40.50.150">
    <property type="entry name" value="Vaccinia Virus protein VP39"/>
    <property type="match status" value="1"/>
</dbReference>
<reference evidence="3 4" key="1">
    <citation type="submission" date="2016-11" db="EMBL/GenBank/DDBJ databases">
        <authorList>
            <person name="Jaros S."/>
            <person name="Januszkiewicz K."/>
            <person name="Wedrychowicz H."/>
        </authorList>
    </citation>
    <scope>NUCLEOTIDE SEQUENCE [LARGE SCALE GENOMIC DNA]</scope>
    <source>
        <strain evidence="3 4">DSM 43832</strain>
    </source>
</reference>
<keyword evidence="1 3" id="KW-0808">Transferase</keyword>
<dbReference type="InterPro" id="IPR041698">
    <property type="entry name" value="Methyltransf_25"/>
</dbReference>
<dbReference type="STRING" id="1848.SAMN05443637_103193"/>
<gene>
    <name evidence="3" type="ORF">SAMN05443637_103193</name>
</gene>
<dbReference type="Pfam" id="PF13649">
    <property type="entry name" value="Methyltransf_25"/>
    <property type="match status" value="1"/>
</dbReference>
<feature type="domain" description="Methyltransferase" evidence="2">
    <location>
        <begin position="48"/>
        <end position="142"/>
    </location>
</feature>
<dbReference type="GO" id="GO:0032259">
    <property type="term" value="P:methylation"/>
    <property type="evidence" value="ECO:0007669"/>
    <property type="project" value="UniProtKB-KW"/>
</dbReference>
<keyword evidence="3" id="KW-0489">Methyltransferase</keyword>
<proteinExistence type="predicted"/>
<dbReference type="Proteomes" id="UP000184363">
    <property type="component" value="Unassembled WGS sequence"/>
</dbReference>
<dbReference type="SUPFAM" id="SSF53335">
    <property type="entry name" value="S-adenosyl-L-methionine-dependent methyltransferases"/>
    <property type="match status" value="1"/>
</dbReference>
<dbReference type="PANTHER" id="PTHR43861:SF3">
    <property type="entry name" value="PUTATIVE (AFU_ORTHOLOGUE AFUA_2G14390)-RELATED"/>
    <property type="match status" value="1"/>
</dbReference>
<name>A0A1M6QAB0_PSETH</name>
<dbReference type="EMBL" id="FRAP01000003">
    <property type="protein sequence ID" value="SHK17080.1"/>
    <property type="molecule type" value="Genomic_DNA"/>
</dbReference>
<dbReference type="GO" id="GO:0008168">
    <property type="term" value="F:methyltransferase activity"/>
    <property type="evidence" value="ECO:0007669"/>
    <property type="project" value="UniProtKB-KW"/>
</dbReference>
<dbReference type="InterPro" id="IPR029063">
    <property type="entry name" value="SAM-dependent_MTases_sf"/>
</dbReference>
<dbReference type="PANTHER" id="PTHR43861">
    <property type="entry name" value="TRANS-ACONITATE 2-METHYLTRANSFERASE-RELATED"/>
    <property type="match status" value="1"/>
</dbReference>
<evidence type="ECO:0000313" key="4">
    <source>
        <dbReference type="Proteomes" id="UP000184363"/>
    </source>
</evidence>
<organism evidence="3 4">
    <name type="scientific">Pseudonocardia thermophila</name>
    <dbReference type="NCBI Taxonomy" id="1848"/>
    <lineage>
        <taxon>Bacteria</taxon>
        <taxon>Bacillati</taxon>
        <taxon>Actinomycetota</taxon>
        <taxon>Actinomycetes</taxon>
        <taxon>Pseudonocardiales</taxon>
        <taxon>Pseudonocardiaceae</taxon>
        <taxon>Pseudonocardia</taxon>
    </lineage>
</organism>
<keyword evidence="4" id="KW-1185">Reference proteome</keyword>
<evidence type="ECO:0000256" key="1">
    <source>
        <dbReference type="ARBA" id="ARBA00022679"/>
    </source>
</evidence>
<dbReference type="AlphaFoldDB" id="A0A1M6QAB0"/>
<sequence length="201" mass="21284">MSRMSADREFWDERWSLALHAPGQALTRRPPHAYLTEAVRDLPPGRALDAGCGDGADALWLAARGWRVTALDFSPAALTHARANADAAGPAVAARVSWLEADLRTWQPPAGAFDLVICLYVQVAGSTPDVLARIASGVAPGGTLLVVGHHALGTADERPQASVADAVTTLDPREWELVVAEDRLRANGTGLDAVINARRTA</sequence>
<protein>
    <submittedName>
        <fullName evidence="3">Methyltransferase domain-containing protein</fullName>
    </submittedName>
</protein>
<dbReference type="CDD" id="cd02440">
    <property type="entry name" value="AdoMet_MTases"/>
    <property type="match status" value="1"/>
</dbReference>
<dbReference type="OrthoDB" id="9786503at2"/>
<evidence type="ECO:0000259" key="2">
    <source>
        <dbReference type="Pfam" id="PF13649"/>
    </source>
</evidence>
<accession>A0A1M6QAB0</accession>
<evidence type="ECO:0000313" key="3">
    <source>
        <dbReference type="EMBL" id="SHK17080.1"/>
    </source>
</evidence>